<keyword evidence="1" id="KW-1133">Transmembrane helix</keyword>
<feature type="transmembrane region" description="Helical" evidence="1">
    <location>
        <begin position="122"/>
        <end position="139"/>
    </location>
</feature>
<sequence length="147" mass="16070">MKNKVVTFSLTLVVGIIFGLGLIISQMTNPAKVINFLTVGEKWDASLIFVMAVAMGIMMIVWRWTSKRSAPLLANSFTLSDFKLVDLRLILGSVLFGLGWGLSGICPGPGLVQLVTLKPDFIIFFAAVLAGMWLTNLLNGRNKKEPN</sequence>
<reference evidence="2 3" key="1">
    <citation type="submission" date="2019-11" db="EMBL/GenBank/DDBJ databases">
        <title>P. haliotis isolates from Z. marina roots.</title>
        <authorList>
            <person name="Cohen M."/>
            <person name="Jospin G."/>
            <person name="Eisen J.A."/>
            <person name="Coil D.A."/>
        </authorList>
    </citation>
    <scope>NUCLEOTIDE SEQUENCE [LARGE SCALE GENOMIC DNA]</scope>
    <source>
        <strain evidence="2 3">UCD-MCMsp1aY</strain>
    </source>
</reference>
<dbReference type="InterPro" id="IPR046513">
    <property type="entry name" value="DUF6691"/>
</dbReference>
<feature type="transmembrane region" description="Helical" evidence="1">
    <location>
        <begin position="45"/>
        <end position="64"/>
    </location>
</feature>
<dbReference type="AlphaFoldDB" id="A0A6N8FDT8"/>
<keyword evidence="1" id="KW-0472">Membrane</keyword>
<evidence type="ECO:0000313" key="3">
    <source>
        <dbReference type="Proteomes" id="UP000439994"/>
    </source>
</evidence>
<name>A0A6N8FDT8_9GAMM</name>
<keyword evidence="3" id="KW-1185">Reference proteome</keyword>
<dbReference type="Pfam" id="PF20398">
    <property type="entry name" value="DUF6691"/>
    <property type="match status" value="1"/>
</dbReference>
<organism evidence="2 3">
    <name type="scientific">Psychrosphaera haliotis</name>
    <dbReference type="NCBI Taxonomy" id="555083"/>
    <lineage>
        <taxon>Bacteria</taxon>
        <taxon>Pseudomonadati</taxon>
        <taxon>Pseudomonadota</taxon>
        <taxon>Gammaproteobacteria</taxon>
        <taxon>Alteromonadales</taxon>
        <taxon>Pseudoalteromonadaceae</taxon>
        <taxon>Psychrosphaera</taxon>
    </lineage>
</organism>
<keyword evidence="1" id="KW-0812">Transmembrane</keyword>
<feature type="transmembrane region" description="Helical" evidence="1">
    <location>
        <begin position="5"/>
        <end position="25"/>
    </location>
</feature>
<accession>A0A6N8FDT8</accession>
<dbReference type="OrthoDB" id="9790409at2"/>
<proteinExistence type="predicted"/>
<protein>
    <submittedName>
        <fullName evidence="2">YeeE/YedE family protein</fullName>
    </submittedName>
</protein>
<dbReference type="RefSeq" id="WP_155696518.1">
    <property type="nucleotide sequence ID" value="NZ_WOCD01000005.1"/>
</dbReference>
<comment type="caution">
    <text evidence="2">The sequence shown here is derived from an EMBL/GenBank/DDBJ whole genome shotgun (WGS) entry which is preliminary data.</text>
</comment>
<dbReference type="Proteomes" id="UP000439994">
    <property type="component" value="Unassembled WGS sequence"/>
</dbReference>
<evidence type="ECO:0000256" key="1">
    <source>
        <dbReference type="SAM" id="Phobius"/>
    </source>
</evidence>
<dbReference type="EMBL" id="WOCD01000005">
    <property type="protein sequence ID" value="MUH73327.1"/>
    <property type="molecule type" value="Genomic_DNA"/>
</dbReference>
<gene>
    <name evidence="2" type="ORF">GNP35_13025</name>
</gene>
<evidence type="ECO:0000313" key="2">
    <source>
        <dbReference type="EMBL" id="MUH73327.1"/>
    </source>
</evidence>
<feature type="transmembrane region" description="Helical" evidence="1">
    <location>
        <begin position="85"/>
        <end position="102"/>
    </location>
</feature>